<dbReference type="InterPro" id="IPR009057">
    <property type="entry name" value="Homeodomain-like_sf"/>
</dbReference>
<evidence type="ECO:0000259" key="7">
    <source>
        <dbReference type="PROSITE" id="PS50045"/>
    </source>
</evidence>
<dbReference type="Gene3D" id="3.30.450.20">
    <property type="entry name" value="PAS domain"/>
    <property type="match status" value="1"/>
</dbReference>
<dbReference type="InterPro" id="IPR003593">
    <property type="entry name" value="AAA+_ATPase"/>
</dbReference>
<dbReference type="InterPro" id="IPR025662">
    <property type="entry name" value="Sigma_54_int_dom_ATP-bd_1"/>
</dbReference>
<dbReference type="PRINTS" id="PR01590">
    <property type="entry name" value="HTHFIS"/>
</dbReference>
<evidence type="ECO:0000256" key="3">
    <source>
        <dbReference type="ARBA" id="ARBA00023015"/>
    </source>
</evidence>
<evidence type="ECO:0000256" key="2">
    <source>
        <dbReference type="ARBA" id="ARBA00022840"/>
    </source>
</evidence>
<dbReference type="PROSITE" id="PS50045">
    <property type="entry name" value="SIGMA54_INTERACT_4"/>
    <property type="match status" value="1"/>
</dbReference>
<dbReference type="EMBL" id="QYUQ01000002">
    <property type="protein sequence ID" value="RJG03469.1"/>
    <property type="molecule type" value="Genomic_DNA"/>
</dbReference>
<dbReference type="Pfam" id="PF02954">
    <property type="entry name" value="HTH_8"/>
    <property type="match status" value="1"/>
</dbReference>
<dbReference type="PANTHER" id="PTHR32071:SF99">
    <property type="entry name" value="TRANSCRIPTIONAL REGULATORY PROTEIN"/>
    <property type="match status" value="1"/>
</dbReference>
<dbReference type="GO" id="GO:0005524">
    <property type="term" value="F:ATP binding"/>
    <property type="evidence" value="ECO:0007669"/>
    <property type="project" value="UniProtKB-KW"/>
</dbReference>
<dbReference type="PROSITE" id="PS50112">
    <property type="entry name" value="PAS"/>
    <property type="match status" value="1"/>
</dbReference>
<feature type="compositionally biased region" description="Polar residues" evidence="6">
    <location>
        <begin position="506"/>
        <end position="515"/>
    </location>
</feature>
<dbReference type="Pfam" id="PF25601">
    <property type="entry name" value="AAA_lid_14"/>
    <property type="match status" value="1"/>
</dbReference>
<feature type="domain" description="PAS" evidence="8">
    <location>
        <begin position="92"/>
        <end position="143"/>
    </location>
</feature>
<dbReference type="CDD" id="cd00009">
    <property type="entry name" value="AAA"/>
    <property type="match status" value="1"/>
</dbReference>
<feature type="compositionally biased region" description="Basic and acidic residues" evidence="6">
    <location>
        <begin position="492"/>
        <end position="501"/>
    </location>
</feature>
<evidence type="ECO:0000256" key="5">
    <source>
        <dbReference type="SAM" id="Coils"/>
    </source>
</evidence>
<reference evidence="10" key="1">
    <citation type="submission" date="2018-09" db="EMBL/GenBank/DDBJ databases">
        <authorList>
            <person name="Zhu H."/>
        </authorList>
    </citation>
    <scope>NUCLEOTIDE SEQUENCE [LARGE SCALE GENOMIC DNA]</scope>
    <source>
        <strain evidence="10">K1S02-23</strain>
    </source>
</reference>
<dbReference type="InterPro" id="IPR058031">
    <property type="entry name" value="AAA_lid_NorR"/>
</dbReference>
<dbReference type="SMART" id="SM00382">
    <property type="entry name" value="AAA"/>
    <property type="match status" value="1"/>
</dbReference>
<evidence type="ECO:0000259" key="8">
    <source>
        <dbReference type="PROSITE" id="PS50112"/>
    </source>
</evidence>
<dbReference type="Gene3D" id="3.40.50.300">
    <property type="entry name" value="P-loop containing nucleotide triphosphate hydrolases"/>
    <property type="match status" value="1"/>
</dbReference>
<dbReference type="GO" id="GO:0043565">
    <property type="term" value="F:sequence-specific DNA binding"/>
    <property type="evidence" value="ECO:0007669"/>
    <property type="project" value="InterPro"/>
</dbReference>
<dbReference type="SUPFAM" id="SSF52540">
    <property type="entry name" value="P-loop containing nucleoside triphosphate hydrolases"/>
    <property type="match status" value="1"/>
</dbReference>
<dbReference type="Gene3D" id="1.10.10.60">
    <property type="entry name" value="Homeodomain-like"/>
    <property type="match status" value="1"/>
</dbReference>
<dbReference type="SUPFAM" id="SSF46689">
    <property type="entry name" value="Homeodomain-like"/>
    <property type="match status" value="1"/>
</dbReference>
<dbReference type="OrthoDB" id="9761705at2"/>
<dbReference type="NCBIfam" id="TIGR00229">
    <property type="entry name" value="sensory_box"/>
    <property type="match status" value="1"/>
</dbReference>
<dbReference type="PROSITE" id="PS00688">
    <property type="entry name" value="SIGMA54_INTERACT_3"/>
    <property type="match status" value="1"/>
</dbReference>
<keyword evidence="3" id="KW-0805">Transcription regulation</keyword>
<accession>A0A3A3G9Q0</accession>
<evidence type="ECO:0000313" key="10">
    <source>
        <dbReference type="Proteomes" id="UP000266327"/>
    </source>
</evidence>
<dbReference type="InterPro" id="IPR027417">
    <property type="entry name" value="P-loop_NTPase"/>
</dbReference>
<dbReference type="PANTHER" id="PTHR32071">
    <property type="entry name" value="TRANSCRIPTIONAL REGULATORY PROTEIN"/>
    <property type="match status" value="1"/>
</dbReference>
<dbReference type="RefSeq" id="WP_119786962.1">
    <property type="nucleotide sequence ID" value="NZ_QYUQ01000002.1"/>
</dbReference>
<proteinExistence type="predicted"/>
<name>A0A3A3G9Q0_9BURK</name>
<dbReference type="AlphaFoldDB" id="A0A3A3G9Q0"/>
<sequence>MAYDSYGILVIDDNNHQLVASGLARNALVSRPLAARWNQRLKKPIPRIFILEEASPPLTCALIDTPGIGCFIIFGDEPDAALVEFFASVDFAADILRHLITNPFAAMVVVDAAGIVRYLSPVHERFFGIKHASAIGRHVTEVIENSRLHEVVKSGKAEVGQLQVMNGTVRIVNRTPIFDRRNRPVGAIGQVMFKGPEAIVQLNDEIGRLRKQVSFYERELSGLRSRSYGLEQIVGSSEAVKKLKADIIKVASLDVPVLLVGESGTGKELVAHAIHLLSARSQKALVLINSAAMPANLVESELFGYEPGAFTGADRKGRQGKFEIADQGTLFLDEIGDMPSEIQVKLLRVLQDGTFQRVGGDQTKKSDFRLISASNRDFKAMIAEGEFRLDLFYRISAITLRLPPLKDRLEDIPELANTFLAQFSARHNCRMKTLGSDAISFLQSLPWPGNIRQLQHAIERAAIFSEGDIITPRDFEFSGEEMPIAVGAVIPPHEEPQRAPQREAQPATTSMQSAKDQVEAEIIREALRKFNGNKKKVAESLNISRSYLYKKLALMGDHTS</sequence>
<dbReference type="Gene3D" id="1.10.8.60">
    <property type="match status" value="1"/>
</dbReference>
<keyword evidence="10" id="KW-1185">Reference proteome</keyword>
<dbReference type="InterPro" id="IPR002197">
    <property type="entry name" value="HTH_Fis"/>
</dbReference>
<comment type="caution">
    <text evidence="9">The sequence shown here is derived from an EMBL/GenBank/DDBJ whole genome shotgun (WGS) entry which is preliminary data.</text>
</comment>
<gene>
    <name evidence="9" type="ORF">D3878_19255</name>
</gene>
<feature type="region of interest" description="Disordered" evidence="6">
    <location>
        <begin position="492"/>
        <end position="516"/>
    </location>
</feature>
<dbReference type="Pfam" id="PF00158">
    <property type="entry name" value="Sigma54_activat"/>
    <property type="match status" value="1"/>
</dbReference>
<organism evidence="9 10">
    <name type="scientific">Noviherbaspirillum sedimenti</name>
    <dbReference type="NCBI Taxonomy" id="2320865"/>
    <lineage>
        <taxon>Bacteria</taxon>
        <taxon>Pseudomonadati</taxon>
        <taxon>Pseudomonadota</taxon>
        <taxon>Betaproteobacteria</taxon>
        <taxon>Burkholderiales</taxon>
        <taxon>Oxalobacteraceae</taxon>
        <taxon>Noviherbaspirillum</taxon>
    </lineage>
</organism>
<feature type="domain" description="Sigma-54 factor interaction" evidence="7">
    <location>
        <begin position="233"/>
        <end position="463"/>
    </location>
</feature>
<dbReference type="InterPro" id="IPR035965">
    <property type="entry name" value="PAS-like_dom_sf"/>
</dbReference>
<keyword evidence="5" id="KW-0175">Coiled coil</keyword>
<evidence type="ECO:0000313" key="9">
    <source>
        <dbReference type="EMBL" id="RJG03469.1"/>
    </source>
</evidence>
<evidence type="ECO:0000256" key="4">
    <source>
        <dbReference type="ARBA" id="ARBA00023163"/>
    </source>
</evidence>
<dbReference type="Proteomes" id="UP000266327">
    <property type="component" value="Unassembled WGS sequence"/>
</dbReference>
<dbReference type="SUPFAM" id="SSF55785">
    <property type="entry name" value="PYP-like sensor domain (PAS domain)"/>
    <property type="match status" value="1"/>
</dbReference>
<dbReference type="PROSITE" id="PS00675">
    <property type="entry name" value="SIGMA54_INTERACT_1"/>
    <property type="match status" value="1"/>
</dbReference>
<dbReference type="InterPro" id="IPR025944">
    <property type="entry name" value="Sigma_54_int_dom_CS"/>
</dbReference>
<keyword evidence="4" id="KW-0804">Transcription</keyword>
<dbReference type="GO" id="GO:0006355">
    <property type="term" value="P:regulation of DNA-templated transcription"/>
    <property type="evidence" value="ECO:0007669"/>
    <property type="project" value="InterPro"/>
</dbReference>
<dbReference type="InterPro" id="IPR002078">
    <property type="entry name" value="Sigma_54_int"/>
</dbReference>
<dbReference type="InterPro" id="IPR000014">
    <property type="entry name" value="PAS"/>
</dbReference>
<keyword evidence="2" id="KW-0067">ATP-binding</keyword>
<dbReference type="FunFam" id="3.40.50.300:FF:000006">
    <property type="entry name" value="DNA-binding transcriptional regulator NtrC"/>
    <property type="match status" value="1"/>
</dbReference>
<keyword evidence="1" id="KW-0547">Nucleotide-binding</keyword>
<evidence type="ECO:0000256" key="6">
    <source>
        <dbReference type="SAM" id="MobiDB-lite"/>
    </source>
</evidence>
<evidence type="ECO:0000256" key="1">
    <source>
        <dbReference type="ARBA" id="ARBA00022741"/>
    </source>
</evidence>
<protein>
    <submittedName>
        <fullName evidence="9">PAS domain S-box protein</fullName>
    </submittedName>
</protein>
<feature type="coiled-coil region" evidence="5">
    <location>
        <begin position="199"/>
        <end position="226"/>
    </location>
</feature>